<dbReference type="Proteomes" id="UP000249239">
    <property type="component" value="Unassembled WGS sequence"/>
</dbReference>
<organism evidence="5 6">
    <name type="scientific">Breznakibacter xylanolyticus</name>
    <dbReference type="NCBI Taxonomy" id="990"/>
    <lineage>
        <taxon>Bacteria</taxon>
        <taxon>Pseudomonadati</taxon>
        <taxon>Bacteroidota</taxon>
        <taxon>Bacteroidia</taxon>
        <taxon>Marinilabiliales</taxon>
        <taxon>Marinilabiliaceae</taxon>
        <taxon>Breznakibacter</taxon>
    </lineage>
</organism>
<dbReference type="Gene3D" id="3.90.220.20">
    <property type="entry name" value="DNA methylase specificity domains"/>
    <property type="match status" value="2"/>
</dbReference>
<feature type="domain" description="Type I restriction modification DNA specificity" evidence="4">
    <location>
        <begin position="1"/>
        <end position="185"/>
    </location>
</feature>
<comment type="similarity">
    <text evidence="1">Belongs to the type-I restriction system S methylase family.</text>
</comment>
<comment type="caution">
    <text evidence="5">The sequence shown here is derived from an EMBL/GenBank/DDBJ whole genome shotgun (WGS) entry which is preliminary data.</text>
</comment>
<proteinExistence type="inferred from homology"/>
<evidence type="ECO:0000313" key="6">
    <source>
        <dbReference type="Proteomes" id="UP000249239"/>
    </source>
</evidence>
<name>A0A2W7MSB8_9BACT</name>
<evidence type="ECO:0000313" key="5">
    <source>
        <dbReference type="EMBL" id="PZX10371.1"/>
    </source>
</evidence>
<keyword evidence="3" id="KW-0238">DNA-binding</keyword>
<dbReference type="RefSeq" id="WP_111447160.1">
    <property type="nucleotide sequence ID" value="NZ_QKZK01000053.1"/>
</dbReference>
<feature type="domain" description="Type I restriction modification DNA specificity" evidence="4">
    <location>
        <begin position="246"/>
        <end position="420"/>
    </location>
</feature>
<dbReference type="GO" id="GO:0009307">
    <property type="term" value="P:DNA restriction-modification system"/>
    <property type="evidence" value="ECO:0007669"/>
    <property type="project" value="UniProtKB-KW"/>
</dbReference>
<evidence type="ECO:0000256" key="2">
    <source>
        <dbReference type="ARBA" id="ARBA00022747"/>
    </source>
</evidence>
<dbReference type="InterPro" id="IPR000055">
    <property type="entry name" value="Restrct_endonuc_typeI_TRD"/>
</dbReference>
<accession>A0A2W7MSB8</accession>
<evidence type="ECO:0000256" key="3">
    <source>
        <dbReference type="ARBA" id="ARBA00023125"/>
    </source>
</evidence>
<dbReference type="PANTHER" id="PTHR30408">
    <property type="entry name" value="TYPE-1 RESTRICTION ENZYME ECOKI SPECIFICITY PROTEIN"/>
    <property type="match status" value="1"/>
</dbReference>
<reference evidence="5 6" key="1">
    <citation type="submission" date="2018-06" db="EMBL/GenBank/DDBJ databases">
        <title>Genomic Encyclopedia of Archaeal and Bacterial Type Strains, Phase II (KMG-II): from individual species to whole genera.</title>
        <authorList>
            <person name="Goeker M."/>
        </authorList>
    </citation>
    <scope>NUCLEOTIDE SEQUENCE [LARGE SCALE GENOMIC DNA]</scope>
    <source>
        <strain evidence="5 6">DSM 6779</strain>
    </source>
</reference>
<dbReference type="InterPro" id="IPR044946">
    <property type="entry name" value="Restrct_endonuc_typeI_TRD_sf"/>
</dbReference>
<dbReference type="InterPro" id="IPR052021">
    <property type="entry name" value="Type-I_RS_S_subunit"/>
</dbReference>
<gene>
    <name evidence="5" type="ORF">LX69_03386</name>
</gene>
<protein>
    <submittedName>
        <fullName evidence="5">Type I restriction enzyme S subunit</fullName>
    </submittedName>
</protein>
<dbReference type="PANTHER" id="PTHR30408:SF12">
    <property type="entry name" value="TYPE I RESTRICTION ENZYME MJAVIII SPECIFICITY SUBUNIT"/>
    <property type="match status" value="1"/>
</dbReference>
<dbReference type="CDD" id="cd17273">
    <property type="entry name" value="RMtype1_S_EcoJA69PI-TRD1-CR1_like"/>
    <property type="match status" value="1"/>
</dbReference>
<sequence length="444" mass="49829">MSEWKKLTIGETCLVGDGAHAKVKRVAEGILYLTAKNFNRGELKLDDIDFISEEDYEKLFSKKSKAVTRPQENDILMGIIGSFGNAYRYKANDSFGISSSVAILRPDTSLIHPMFLEYQINSKSFQKIHEAFSSGSVQGYSNIPTIKTMPISVPPIDEQILIAELIGYLNQKIILLRQQNQDLEELAQTLFKRWFVEFEFPVEVKGKTEKVIDCDDDENLLPITSNFLTYKSSGGKMVESELGEIPEGWRLSYIGENIETIGGGTPSTTESAFWEDGELLWYSPTDLTKENSMFSNGSTKKITELGLQKSSAKLFPAYSLLMTSRATVGVLTINTHEACTNQGFITLIPNSNLSIGFLYNWLKSKLKTVHNLASGSTFPEISKTDFRNIEVLLATPYVHSQFDKSIMPIFKSIENNTKEIQTLTQLRDTLLPKLMSGELRVNSK</sequence>
<keyword evidence="6" id="KW-1185">Reference proteome</keyword>
<evidence type="ECO:0000259" key="4">
    <source>
        <dbReference type="Pfam" id="PF01420"/>
    </source>
</evidence>
<dbReference type="SUPFAM" id="SSF116734">
    <property type="entry name" value="DNA methylase specificity domain"/>
    <property type="match status" value="2"/>
</dbReference>
<dbReference type="EMBL" id="QKZK01000053">
    <property type="protein sequence ID" value="PZX10371.1"/>
    <property type="molecule type" value="Genomic_DNA"/>
</dbReference>
<dbReference type="OrthoDB" id="825893at2"/>
<dbReference type="AlphaFoldDB" id="A0A2W7MSB8"/>
<dbReference type="CDD" id="cd17246">
    <property type="entry name" value="RMtype1_S_SonII-TRD2-CR2_like"/>
    <property type="match status" value="1"/>
</dbReference>
<evidence type="ECO:0000256" key="1">
    <source>
        <dbReference type="ARBA" id="ARBA00010923"/>
    </source>
</evidence>
<dbReference type="Gene3D" id="1.10.287.1120">
    <property type="entry name" value="Bipartite methylase S protein"/>
    <property type="match status" value="1"/>
</dbReference>
<dbReference type="GO" id="GO:0003677">
    <property type="term" value="F:DNA binding"/>
    <property type="evidence" value="ECO:0007669"/>
    <property type="project" value="UniProtKB-KW"/>
</dbReference>
<dbReference type="Pfam" id="PF01420">
    <property type="entry name" value="Methylase_S"/>
    <property type="match status" value="2"/>
</dbReference>
<keyword evidence="2" id="KW-0680">Restriction system</keyword>